<dbReference type="Proteomes" id="UP000501812">
    <property type="component" value="Chromosome"/>
</dbReference>
<dbReference type="PROSITE" id="PS51729">
    <property type="entry name" value="GNAT_YJDJ"/>
    <property type="match status" value="1"/>
</dbReference>
<dbReference type="InterPro" id="IPR031165">
    <property type="entry name" value="GNAT_YJDJ"/>
</dbReference>
<keyword evidence="2" id="KW-0808">Transferase</keyword>
<dbReference type="AlphaFoldDB" id="A0A858RJJ3"/>
<name>A0A858RJJ3_9BACT</name>
<protein>
    <submittedName>
        <fullName evidence="2">N-acetyltransferase</fullName>
    </submittedName>
</protein>
<dbReference type="GO" id="GO:0016740">
    <property type="term" value="F:transferase activity"/>
    <property type="evidence" value="ECO:0007669"/>
    <property type="project" value="UniProtKB-KW"/>
</dbReference>
<proteinExistence type="predicted"/>
<organism evidence="2 3">
    <name type="scientific">Luteolibacter luteus</name>
    <dbReference type="NCBI Taxonomy" id="2728835"/>
    <lineage>
        <taxon>Bacteria</taxon>
        <taxon>Pseudomonadati</taxon>
        <taxon>Verrucomicrobiota</taxon>
        <taxon>Verrucomicrobiia</taxon>
        <taxon>Verrucomicrobiales</taxon>
        <taxon>Verrucomicrobiaceae</taxon>
        <taxon>Luteolibacter</taxon>
    </lineage>
</organism>
<dbReference type="Gene3D" id="3.40.630.30">
    <property type="match status" value="1"/>
</dbReference>
<dbReference type="PANTHER" id="PTHR31435:SF10">
    <property type="entry name" value="BSR4717 PROTEIN"/>
    <property type="match status" value="1"/>
</dbReference>
<dbReference type="InterPro" id="IPR016181">
    <property type="entry name" value="Acyl_CoA_acyltransferase"/>
</dbReference>
<evidence type="ECO:0000259" key="1">
    <source>
        <dbReference type="PROSITE" id="PS51729"/>
    </source>
</evidence>
<feature type="domain" description="N-acetyltransferase" evidence="1">
    <location>
        <begin position="5"/>
        <end position="90"/>
    </location>
</feature>
<evidence type="ECO:0000313" key="3">
    <source>
        <dbReference type="Proteomes" id="UP000501812"/>
    </source>
</evidence>
<reference evidence="2 3" key="1">
    <citation type="submission" date="2020-04" db="EMBL/GenBank/DDBJ databases">
        <title>Luteolibacter sp. G-1-1-1 isolated from soil.</title>
        <authorList>
            <person name="Dahal R.H."/>
        </authorList>
    </citation>
    <scope>NUCLEOTIDE SEQUENCE [LARGE SCALE GENOMIC DNA]</scope>
    <source>
        <strain evidence="2 3">G-1-1-1</strain>
    </source>
</reference>
<gene>
    <name evidence="2" type="ORF">HHL09_10660</name>
</gene>
<dbReference type="Pfam" id="PF14542">
    <property type="entry name" value="Acetyltransf_CG"/>
    <property type="match status" value="1"/>
</dbReference>
<accession>A0A858RJJ3</accession>
<dbReference type="SUPFAM" id="SSF55729">
    <property type="entry name" value="Acyl-CoA N-acyltransferases (Nat)"/>
    <property type="match status" value="1"/>
</dbReference>
<dbReference type="KEGG" id="luo:HHL09_10660"/>
<dbReference type="PANTHER" id="PTHR31435">
    <property type="entry name" value="PROTEIN NATD1"/>
    <property type="match status" value="1"/>
</dbReference>
<keyword evidence="3" id="KW-1185">Reference proteome</keyword>
<evidence type="ECO:0000313" key="2">
    <source>
        <dbReference type="EMBL" id="QJE96223.1"/>
    </source>
</evidence>
<dbReference type="RefSeq" id="WP_169454624.1">
    <property type="nucleotide sequence ID" value="NZ_CP051774.1"/>
</dbReference>
<sequence length="92" mass="10218">MHGVTDNVARSRFELEEEGKLAFSEYRQQGNVLVLPHVEADPALRGKGTAGRLMEGTMALVKERGLKVQPVCGYAVAWLQRHPEWAEQVEGS</sequence>
<dbReference type="InterPro" id="IPR045057">
    <property type="entry name" value="Gcn5-rel_NAT"/>
</dbReference>
<dbReference type="EMBL" id="CP051774">
    <property type="protein sequence ID" value="QJE96223.1"/>
    <property type="molecule type" value="Genomic_DNA"/>
</dbReference>